<reference evidence="3" key="1">
    <citation type="journal article" date="2019" name="bioRxiv">
        <title>Genomics, evolutionary history and diagnostics of the Alternaria alternata species group including apple and Asian pear pathotypes.</title>
        <authorList>
            <person name="Armitage A.D."/>
            <person name="Cockerton H.M."/>
            <person name="Sreenivasaprasad S."/>
            <person name="Woodhall J.W."/>
            <person name="Lane C.R."/>
            <person name="Harrison R.J."/>
            <person name="Clarkson J.P."/>
        </authorList>
    </citation>
    <scope>NUCLEOTIDE SEQUENCE [LARGE SCALE GENOMIC DNA]</scope>
    <source>
        <strain evidence="3">FERA 1177</strain>
    </source>
</reference>
<evidence type="ECO:0000313" key="3">
    <source>
        <dbReference type="Proteomes" id="UP000291422"/>
    </source>
</evidence>
<comment type="caution">
    <text evidence="2">The sequence shown here is derived from an EMBL/GenBank/DDBJ whole genome shotgun (WGS) entry which is preliminary data.</text>
</comment>
<gene>
    <name evidence="2" type="ORF">AA0117_g8997</name>
</gene>
<dbReference type="AlphaFoldDB" id="A0A4Q4N827"/>
<keyword evidence="1" id="KW-1133">Transmembrane helix</keyword>
<keyword evidence="1" id="KW-0472">Membrane</keyword>
<keyword evidence="1" id="KW-0812">Transmembrane</keyword>
<evidence type="ECO:0000313" key="2">
    <source>
        <dbReference type="EMBL" id="RYN71976.1"/>
    </source>
</evidence>
<dbReference type="EMBL" id="PDXD01000029">
    <property type="protein sequence ID" value="RYN71976.1"/>
    <property type="molecule type" value="Genomic_DNA"/>
</dbReference>
<organism evidence="2 3">
    <name type="scientific">Alternaria alternata</name>
    <name type="common">Alternaria rot fungus</name>
    <name type="synonym">Torula alternata</name>
    <dbReference type="NCBI Taxonomy" id="5599"/>
    <lineage>
        <taxon>Eukaryota</taxon>
        <taxon>Fungi</taxon>
        <taxon>Dikarya</taxon>
        <taxon>Ascomycota</taxon>
        <taxon>Pezizomycotina</taxon>
        <taxon>Dothideomycetes</taxon>
        <taxon>Pleosporomycetidae</taxon>
        <taxon>Pleosporales</taxon>
        <taxon>Pleosporineae</taxon>
        <taxon>Pleosporaceae</taxon>
        <taxon>Alternaria</taxon>
        <taxon>Alternaria sect. Alternaria</taxon>
        <taxon>Alternaria alternata complex</taxon>
    </lineage>
</organism>
<proteinExistence type="predicted"/>
<protein>
    <submittedName>
        <fullName evidence="2">Uncharacterized protein</fullName>
    </submittedName>
</protein>
<evidence type="ECO:0000256" key="1">
    <source>
        <dbReference type="SAM" id="Phobius"/>
    </source>
</evidence>
<sequence length="58" mass="6325">MMGKITTQLVVTGLERRGKPKSIQLGNREWVTAIAAINAAGWLVPLFVIFAGQYHLSA</sequence>
<name>A0A4Q4N827_ALTAL</name>
<accession>A0A4Q4N827</accession>
<dbReference type="Proteomes" id="UP000291422">
    <property type="component" value="Unassembled WGS sequence"/>
</dbReference>
<feature type="transmembrane region" description="Helical" evidence="1">
    <location>
        <begin position="30"/>
        <end position="52"/>
    </location>
</feature>